<dbReference type="EMBL" id="JWMF01000003">
    <property type="protein sequence ID" value="KJY52049.1"/>
    <property type="molecule type" value="Genomic_DNA"/>
</dbReference>
<gene>
    <name evidence="5" type="ORF">JF70_01290</name>
</gene>
<dbReference type="InterPro" id="IPR010982">
    <property type="entry name" value="Lambda_DNA-bd_dom_sf"/>
</dbReference>
<dbReference type="GO" id="GO:0003700">
    <property type="term" value="F:DNA-binding transcription factor activity"/>
    <property type="evidence" value="ECO:0007669"/>
    <property type="project" value="TreeGrafter"/>
</dbReference>
<dbReference type="PANTHER" id="PTHR30146:SF109">
    <property type="entry name" value="HTH-TYPE TRANSCRIPTIONAL REGULATOR GALS"/>
    <property type="match status" value="1"/>
</dbReference>
<dbReference type="PROSITE" id="PS00356">
    <property type="entry name" value="HTH_LACI_1"/>
    <property type="match status" value="1"/>
</dbReference>
<keyword evidence="6" id="KW-1185">Reference proteome</keyword>
<evidence type="ECO:0000259" key="4">
    <source>
        <dbReference type="PROSITE" id="PS50932"/>
    </source>
</evidence>
<keyword evidence="2" id="KW-0238">DNA-binding</keyword>
<keyword evidence="1" id="KW-0805">Transcription regulation</keyword>
<dbReference type="PROSITE" id="PS50932">
    <property type="entry name" value="HTH_LACI_2"/>
    <property type="match status" value="1"/>
</dbReference>
<evidence type="ECO:0000313" key="6">
    <source>
        <dbReference type="Proteomes" id="UP000033567"/>
    </source>
</evidence>
<dbReference type="Proteomes" id="UP000033567">
    <property type="component" value="Unassembled WGS sequence"/>
</dbReference>
<dbReference type="InterPro" id="IPR000843">
    <property type="entry name" value="HTH_LacI"/>
</dbReference>
<dbReference type="SUPFAM" id="SSF53822">
    <property type="entry name" value="Periplasmic binding protein-like I"/>
    <property type="match status" value="1"/>
</dbReference>
<dbReference type="SUPFAM" id="SSF47413">
    <property type="entry name" value="lambda repressor-like DNA-binding domains"/>
    <property type="match status" value="1"/>
</dbReference>
<accession>A0A0F4L1G3</accession>
<keyword evidence="3" id="KW-0804">Transcription</keyword>
<evidence type="ECO:0000256" key="1">
    <source>
        <dbReference type="ARBA" id="ARBA00023015"/>
    </source>
</evidence>
<dbReference type="GO" id="GO:0000976">
    <property type="term" value="F:transcription cis-regulatory region binding"/>
    <property type="evidence" value="ECO:0007669"/>
    <property type="project" value="TreeGrafter"/>
</dbReference>
<dbReference type="PATRIC" id="fig|1684.5.peg.136"/>
<dbReference type="Gene3D" id="1.10.260.40">
    <property type="entry name" value="lambda repressor-like DNA-binding domains"/>
    <property type="match status" value="1"/>
</dbReference>
<evidence type="ECO:0000313" key="5">
    <source>
        <dbReference type="EMBL" id="KJY52049.1"/>
    </source>
</evidence>
<comment type="caution">
    <text evidence="5">The sequence shown here is derived from an EMBL/GenBank/DDBJ whole genome shotgun (WGS) entry which is preliminary data.</text>
</comment>
<dbReference type="CDD" id="cd06267">
    <property type="entry name" value="PBP1_LacI_sugar_binding-like"/>
    <property type="match status" value="1"/>
</dbReference>
<dbReference type="Pfam" id="PF13377">
    <property type="entry name" value="Peripla_BP_3"/>
    <property type="match status" value="1"/>
</dbReference>
<dbReference type="RefSeq" id="WP_045934917.1">
    <property type="nucleotide sequence ID" value="NZ_KQ033885.1"/>
</dbReference>
<dbReference type="Gene3D" id="3.40.50.2300">
    <property type="match status" value="2"/>
</dbReference>
<evidence type="ECO:0000256" key="3">
    <source>
        <dbReference type="ARBA" id="ARBA00023163"/>
    </source>
</evidence>
<evidence type="ECO:0000256" key="2">
    <source>
        <dbReference type="ARBA" id="ARBA00023125"/>
    </source>
</evidence>
<sequence length="370" mass="40542">MARKPTVYDVAREADVSIATVSRVLRTPERVRPETRQTVLEAINLLGYLPSGSARSLAARRTNTIGLFLPNIDQLDQIGDFELVSEDAADIVFDPPHAQENNSDSLYFDEVLRGCELESWRQGLSLMVSIGLKGKDGDIPQLINSMSEKVDGLIVLARSVPDSVLAFLRKRLPVVMIANAPVNQESEFDLVRVSNRKGMYTLVRHLFEKHQVRRMAYMTGMDDSPDNGKRYEGFCEGLKSEGLEPSAAPIYRGQFSQSVAYQIAASLARQGTLPQALVCANDQMALGVLRALSDAGISVPDQVIVTGFDGIKEASVSQPRLTTVRQPMVNLGRAAVSTLVRRLGSPECPPISTELPVQVQLRESCEGTMV</sequence>
<proteinExistence type="predicted"/>
<dbReference type="AlphaFoldDB" id="A0A0F4L1G3"/>
<dbReference type="PANTHER" id="PTHR30146">
    <property type="entry name" value="LACI-RELATED TRANSCRIPTIONAL REPRESSOR"/>
    <property type="match status" value="1"/>
</dbReference>
<feature type="domain" description="HTH lacI-type" evidence="4">
    <location>
        <begin position="5"/>
        <end position="59"/>
    </location>
</feature>
<dbReference type="CDD" id="cd01392">
    <property type="entry name" value="HTH_LacI"/>
    <property type="match status" value="1"/>
</dbReference>
<protein>
    <submittedName>
        <fullName evidence="5">Transcriptional regulator</fullName>
    </submittedName>
</protein>
<dbReference type="InterPro" id="IPR046335">
    <property type="entry name" value="LacI/GalR-like_sensor"/>
</dbReference>
<name>A0A0F4L1G3_9BIFI</name>
<reference evidence="5 6" key="1">
    <citation type="submission" date="2014-12" db="EMBL/GenBank/DDBJ databases">
        <title>Comparative genomics of the lactic acid bacteria isolated from the honey bee gut.</title>
        <authorList>
            <person name="Ellegaard K.M."/>
            <person name="Tamarit D."/>
            <person name="Javelind E."/>
            <person name="Olofsson T."/>
            <person name="Andersson S.G."/>
            <person name="Vasquez A."/>
        </authorList>
    </citation>
    <scope>NUCLEOTIDE SEQUENCE [LARGE SCALE GENOMIC DNA]</scope>
    <source>
        <strain evidence="5 6">Bin7</strain>
    </source>
</reference>
<organism evidence="5 6">
    <name type="scientific">Bifidobacterium mellis</name>
    <dbReference type="NCBI Taxonomy" id="1293823"/>
    <lineage>
        <taxon>Bacteria</taxon>
        <taxon>Bacillati</taxon>
        <taxon>Actinomycetota</taxon>
        <taxon>Actinomycetes</taxon>
        <taxon>Bifidobacteriales</taxon>
        <taxon>Bifidobacteriaceae</taxon>
        <taxon>Bifidobacterium</taxon>
    </lineage>
</organism>
<dbReference type="Pfam" id="PF00356">
    <property type="entry name" value="LacI"/>
    <property type="match status" value="1"/>
</dbReference>
<dbReference type="InterPro" id="IPR028082">
    <property type="entry name" value="Peripla_BP_I"/>
</dbReference>
<dbReference type="SMART" id="SM00354">
    <property type="entry name" value="HTH_LACI"/>
    <property type="match status" value="1"/>
</dbReference>